<dbReference type="PANTHER" id="PTHR31001:SF56">
    <property type="entry name" value="ZN(2)-C6 FUNGAL-TYPE DOMAIN-CONTAINING PROTEIN"/>
    <property type="match status" value="1"/>
</dbReference>
<evidence type="ECO:0000256" key="1">
    <source>
        <dbReference type="ARBA" id="ARBA00004123"/>
    </source>
</evidence>
<dbReference type="AlphaFoldDB" id="A0A4R0RM84"/>
<feature type="compositionally biased region" description="Low complexity" evidence="3">
    <location>
        <begin position="784"/>
        <end position="799"/>
    </location>
</feature>
<dbReference type="GO" id="GO:0005634">
    <property type="term" value="C:nucleus"/>
    <property type="evidence" value="ECO:0007669"/>
    <property type="project" value="UniProtKB-SubCell"/>
</dbReference>
<feature type="compositionally biased region" description="Pro residues" evidence="3">
    <location>
        <begin position="1138"/>
        <end position="1155"/>
    </location>
</feature>
<dbReference type="OrthoDB" id="424974at2759"/>
<protein>
    <recommendedName>
        <fullName evidence="4">Xylanolytic transcriptional activator regulatory domain-containing protein</fullName>
    </recommendedName>
</protein>
<feature type="compositionally biased region" description="Polar residues" evidence="3">
    <location>
        <begin position="772"/>
        <end position="783"/>
    </location>
</feature>
<dbReference type="PANTHER" id="PTHR31001">
    <property type="entry name" value="UNCHARACTERIZED TRANSCRIPTIONAL REGULATORY PROTEIN"/>
    <property type="match status" value="1"/>
</dbReference>
<dbReference type="EMBL" id="RWJN01000141">
    <property type="protein sequence ID" value="TCD66279.1"/>
    <property type="molecule type" value="Genomic_DNA"/>
</dbReference>
<name>A0A4R0RM84_9APHY</name>
<keyword evidence="6" id="KW-1185">Reference proteome</keyword>
<dbReference type="GO" id="GO:0003677">
    <property type="term" value="F:DNA binding"/>
    <property type="evidence" value="ECO:0007669"/>
    <property type="project" value="InterPro"/>
</dbReference>
<evidence type="ECO:0000256" key="2">
    <source>
        <dbReference type="ARBA" id="ARBA00023242"/>
    </source>
</evidence>
<evidence type="ECO:0000259" key="4">
    <source>
        <dbReference type="SMART" id="SM00906"/>
    </source>
</evidence>
<dbReference type="InterPro" id="IPR007219">
    <property type="entry name" value="XnlR_reg_dom"/>
</dbReference>
<dbReference type="GO" id="GO:0006351">
    <property type="term" value="P:DNA-templated transcription"/>
    <property type="evidence" value="ECO:0007669"/>
    <property type="project" value="InterPro"/>
</dbReference>
<evidence type="ECO:0000313" key="6">
    <source>
        <dbReference type="Proteomes" id="UP000292702"/>
    </source>
</evidence>
<dbReference type="Proteomes" id="UP000292702">
    <property type="component" value="Unassembled WGS sequence"/>
</dbReference>
<evidence type="ECO:0000256" key="3">
    <source>
        <dbReference type="SAM" id="MobiDB-lite"/>
    </source>
</evidence>
<dbReference type="GO" id="GO:0008270">
    <property type="term" value="F:zinc ion binding"/>
    <property type="evidence" value="ECO:0007669"/>
    <property type="project" value="InterPro"/>
</dbReference>
<feature type="compositionally biased region" description="Basic residues" evidence="3">
    <location>
        <begin position="1191"/>
        <end position="1206"/>
    </location>
</feature>
<dbReference type="InterPro" id="IPR050613">
    <property type="entry name" value="Sec_Metabolite_Reg"/>
</dbReference>
<dbReference type="STRING" id="92696.A0A4R0RM84"/>
<feature type="compositionally biased region" description="Polar residues" evidence="3">
    <location>
        <begin position="882"/>
        <end position="906"/>
    </location>
</feature>
<accession>A0A4R0RM84</accession>
<keyword evidence="2" id="KW-0539">Nucleus</keyword>
<feature type="region of interest" description="Disordered" evidence="3">
    <location>
        <begin position="1058"/>
        <end position="1206"/>
    </location>
</feature>
<feature type="region of interest" description="Disordered" evidence="3">
    <location>
        <begin position="852"/>
        <end position="988"/>
    </location>
</feature>
<feature type="compositionally biased region" description="Low complexity" evidence="3">
    <location>
        <begin position="955"/>
        <end position="971"/>
    </location>
</feature>
<comment type="caution">
    <text evidence="5">The sequence shown here is derived from an EMBL/GenBank/DDBJ whole genome shotgun (WGS) entry which is preliminary data.</text>
</comment>
<comment type="subcellular location">
    <subcellularLocation>
        <location evidence="1">Nucleus</location>
    </subcellularLocation>
</comment>
<sequence>MPQVARSNSKHVDEKDTQAQMRQDCPVLVLQEARLRLDLPEWQLDDRARDTLWRGWEAFHTAEIAQDIPAELLFVVGLNAPVHDNEHDVLTYLSFRFILADTDRLHQKITAMSDRIRQLEDSLAILQSSVSREQHPLLSREYLDIKSGLTLHSASNIKPSELSNEEAPDEETSYADAFGTLAVRDDGAATFYGSSAGTESLLLNEKPGSNESSHVPTSADPLPPDIQRLTASFPSQPSALGDTGDITSLMKPYLPPWPRAAHLCDLYLEQSQWFFGPITRRQLVEEVLPLFYPEASAASGSSSASPPTISDPDPSISPLSSSVAAFDLPKATTNGSQKAYTAHDLGLIFVVFCFGALTDPILPPAPYNVEAEQYFQLTRAAMNVEPVIDRPPSVVTVQTLSLMAIYQGLVADENSIESTWALMGLSTRLAQSVGLHRDCARWKLSPQEVQKRRALFWELFITDCWQSLATGRLSGFSLPFVDTELPGDPDQLLAEDGTPLPSFPLWKAKFGKEIVSQVVDCTLTVKPPRYFAILDLDRKIRDFELPKFTQEPLPENGGLNMVMSHYMPKNYRAFIMLYVHRGYFAMALKDSPTDPLRSQYAPSFLAGYRSACSLLTEMRDQFTKFPVQIARFWVIWTHGFSAVVMLASVVTHGATTKTSQAALAELRLAKELFESAAGYGGRAVKFLPAVRRLYDKASTVFSTGFKRKDIFSPRDPKEEDQDELSIFTGRTRTVATKSVAKPLNTKRSVSRMRKTSSHASSAASVPSPPDSTGTRSSESPQTTAAESPPAEGGSPASAPAYARSLESYGSQVHPMLVDQLKSFEGQLDDQISTAEQHYTGMVAASSSQSASSLPQAALPSGPGVPPASAYLTPPEQAPYSATGFQQPAHSEMSHASPSTYAPSSVAQWGVWEQPSGDDSQASSSMPPPAAPSGVSGHVFPHHQQQQQHYEHTPSLHRSQSQSSLHRSQSHSSLHEMQQSAMVTPDRHQPNALPLIFGVHNGARDPNEVAGGGAEMSYAQTYAPHTPVDNPSFVYPTQPQMMQESQLWNVPQPMVQDTYSYGQPMQFGHPSVAQHSPPSQVPQSATQPQAYLVHPTHLPRSEPPQYHAHPYDPAHQLQPLPQIHYPTPSQSPQQMRPPAHQPPPQPRMSAAPPPHPGGGMMPPGSGVFSLAETWTSFMQQELPVPGADMHQHQQHSRRGSQHRSHQR</sequence>
<reference evidence="5 6" key="1">
    <citation type="submission" date="2018-11" db="EMBL/GenBank/DDBJ databases">
        <title>Genome assembly of Steccherinum ochraceum LE-BIN_3174, the white-rot fungus of the Steccherinaceae family (The Residual Polyporoid clade, Polyporales, Basidiomycota).</title>
        <authorList>
            <person name="Fedorova T.V."/>
            <person name="Glazunova O.A."/>
            <person name="Landesman E.O."/>
            <person name="Moiseenko K.V."/>
            <person name="Psurtseva N.V."/>
            <person name="Savinova O.S."/>
            <person name="Shakhova N.V."/>
            <person name="Tyazhelova T.V."/>
            <person name="Vasina D.V."/>
        </authorList>
    </citation>
    <scope>NUCLEOTIDE SEQUENCE [LARGE SCALE GENOMIC DNA]</scope>
    <source>
        <strain evidence="5 6">LE-BIN_3174</strain>
    </source>
</reference>
<dbReference type="SMART" id="SM00906">
    <property type="entry name" value="Fungal_trans"/>
    <property type="match status" value="1"/>
</dbReference>
<evidence type="ECO:0000313" key="5">
    <source>
        <dbReference type="EMBL" id="TCD66279.1"/>
    </source>
</evidence>
<organism evidence="5 6">
    <name type="scientific">Steccherinum ochraceum</name>
    <dbReference type="NCBI Taxonomy" id="92696"/>
    <lineage>
        <taxon>Eukaryota</taxon>
        <taxon>Fungi</taxon>
        <taxon>Dikarya</taxon>
        <taxon>Basidiomycota</taxon>
        <taxon>Agaricomycotina</taxon>
        <taxon>Agaricomycetes</taxon>
        <taxon>Polyporales</taxon>
        <taxon>Steccherinaceae</taxon>
        <taxon>Steccherinum</taxon>
    </lineage>
</organism>
<proteinExistence type="predicted"/>
<gene>
    <name evidence="5" type="ORF">EIP91_001570</name>
</gene>
<feature type="region of interest" description="Disordered" evidence="3">
    <location>
        <begin position="737"/>
        <end position="799"/>
    </location>
</feature>
<dbReference type="Pfam" id="PF04082">
    <property type="entry name" value="Fungal_trans"/>
    <property type="match status" value="1"/>
</dbReference>
<feature type="compositionally biased region" description="Polar residues" evidence="3">
    <location>
        <begin position="1072"/>
        <end position="1088"/>
    </location>
</feature>
<dbReference type="CDD" id="cd12148">
    <property type="entry name" value="fungal_TF_MHR"/>
    <property type="match status" value="1"/>
</dbReference>
<feature type="domain" description="Xylanolytic transcriptional activator regulatory" evidence="4">
    <location>
        <begin position="419"/>
        <end position="492"/>
    </location>
</feature>